<dbReference type="RefSeq" id="WP_369779141.1">
    <property type="nucleotide sequence ID" value="NZ_CP165727.1"/>
</dbReference>
<dbReference type="EMBL" id="CP165727">
    <property type="protein sequence ID" value="XDV67046.1"/>
    <property type="molecule type" value="Genomic_DNA"/>
</dbReference>
<reference evidence="1" key="1">
    <citation type="submission" date="2024-08" db="EMBL/GenBank/DDBJ databases">
        <authorList>
            <person name="Yu S.T."/>
        </authorList>
    </citation>
    <scope>NUCLEOTIDE SEQUENCE</scope>
    <source>
        <strain evidence="1">R33</strain>
    </source>
</reference>
<gene>
    <name evidence="1" type="ORF">AB5J51_31040</name>
</gene>
<name>A0AB39YBZ3_9ACTN</name>
<proteinExistence type="predicted"/>
<accession>A0AB39YBZ3</accession>
<organism evidence="1">
    <name type="scientific">Streptomyces sp. R33</name>
    <dbReference type="NCBI Taxonomy" id="3238629"/>
    <lineage>
        <taxon>Bacteria</taxon>
        <taxon>Bacillati</taxon>
        <taxon>Actinomycetota</taxon>
        <taxon>Actinomycetes</taxon>
        <taxon>Kitasatosporales</taxon>
        <taxon>Streptomycetaceae</taxon>
        <taxon>Streptomyces</taxon>
    </lineage>
</organism>
<sequence length="164" mass="18120">MLVDVRPGHLINACMSTEVSGMIECQPGARLWGPDDEDSVWHAAIDLFLLNNGNAYDALACLFGIRNHFGFRPLAESRGFPSDASEGLQTEYAAYGGSPDTHGTTWITWAELASTDWQETDSSGTRSRESVAGNETHWGPVWSVMRTLSELHGAEHVRLVTWFH</sequence>
<protein>
    <submittedName>
        <fullName evidence="1">Uncharacterized protein</fullName>
    </submittedName>
</protein>
<evidence type="ECO:0000313" key="1">
    <source>
        <dbReference type="EMBL" id="XDV67046.1"/>
    </source>
</evidence>
<dbReference type="AlphaFoldDB" id="A0AB39YBZ3"/>